<evidence type="ECO:0000313" key="6">
    <source>
        <dbReference type="EMBL" id="KAJ9156102.1"/>
    </source>
</evidence>
<sequence length="452" mass="48651">MSSARFEAAQDASPERLAQPLTFTFSKKVAQNRLMHASMAEMLSSWHPTDVEKRGIPSKELIELYKRWGEGEWGVINTGNIQIDLKHIGSAGNTAIPLGAPFSGERFEAFKELAAAGKAHGSLMVGQVCHPGRQIEEKYVKEGISASAVQLEPKMGMTFPPVRAATKDDIAQIVASFAHAAAYLEAAGFDGIELHGAHGYLLAQFLSTTTNHRTDEYGGSLRNRMRLITEVCTAIRARTSPSFLVSAKLNSVEFQAGGFSPEEAAELCAVLQNEIGLDFVELSGGTYEELGMQWTKESTRRREAFFLEFAERVVPALGPAAQRRTKVYITGGLRSVGAMVAAMDVVDGVGLGKPAAQEPGLAKDIVAGRVKGTIKPVPPFDNDSGLGLVAAGTQIQQMGDGHEPFDLSDPKAVEQFGKDMTAFYTLVAADAGKLKIHGYPKFTGEQKQFTSA</sequence>
<dbReference type="Gene3D" id="3.20.20.70">
    <property type="entry name" value="Aldolase class I"/>
    <property type="match status" value="1"/>
</dbReference>
<dbReference type="SUPFAM" id="SSF51395">
    <property type="entry name" value="FMN-linked oxidoreductases"/>
    <property type="match status" value="1"/>
</dbReference>
<dbReference type="GO" id="GO:0016491">
    <property type="term" value="F:oxidoreductase activity"/>
    <property type="evidence" value="ECO:0007669"/>
    <property type="project" value="UniProtKB-KW"/>
</dbReference>
<dbReference type="Proteomes" id="UP001174694">
    <property type="component" value="Unassembled WGS sequence"/>
</dbReference>
<dbReference type="InterPro" id="IPR051799">
    <property type="entry name" value="NADH_flavin_oxidoreductase"/>
</dbReference>
<proteinExistence type="inferred from homology"/>
<evidence type="ECO:0000256" key="3">
    <source>
        <dbReference type="ARBA" id="ARBA00022643"/>
    </source>
</evidence>
<name>A0AA38SCV1_9PEZI</name>
<keyword evidence="2" id="KW-0285">Flavoprotein</keyword>
<gene>
    <name evidence="6" type="ORF">NKR23_g1470</name>
</gene>
<evidence type="ECO:0000256" key="4">
    <source>
        <dbReference type="ARBA" id="ARBA00023002"/>
    </source>
</evidence>
<evidence type="ECO:0000256" key="1">
    <source>
        <dbReference type="ARBA" id="ARBA00005979"/>
    </source>
</evidence>
<evidence type="ECO:0000313" key="7">
    <source>
        <dbReference type="Proteomes" id="UP001174694"/>
    </source>
</evidence>
<keyword evidence="7" id="KW-1185">Reference proteome</keyword>
<dbReference type="PANTHER" id="PTHR43656:SF5">
    <property type="entry name" value="NADH:FLAVIN OXIDOREDUCTASE_NADH OXIDASE N-TERMINAL DOMAIN-CONTAINING PROTEIN"/>
    <property type="match status" value="1"/>
</dbReference>
<accession>A0AA38SCV1</accession>
<dbReference type="PANTHER" id="PTHR43656">
    <property type="entry name" value="BINDING OXIDOREDUCTASE, PUTATIVE (AFU_ORTHOLOGUE AFUA_2G08260)-RELATED"/>
    <property type="match status" value="1"/>
</dbReference>
<comment type="caution">
    <text evidence="6">The sequence shown here is derived from an EMBL/GenBank/DDBJ whole genome shotgun (WGS) entry which is preliminary data.</text>
</comment>
<feature type="domain" description="NADH:flavin oxidoreductase/NADH oxidase N-terminal" evidence="5">
    <location>
        <begin position="19"/>
        <end position="264"/>
    </location>
</feature>
<evidence type="ECO:0000259" key="5">
    <source>
        <dbReference type="Pfam" id="PF00724"/>
    </source>
</evidence>
<comment type="similarity">
    <text evidence="1">Belongs to the NADH:flavin oxidoreductase/NADH oxidase family.</text>
</comment>
<reference evidence="6" key="1">
    <citation type="submission" date="2022-07" db="EMBL/GenBank/DDBJ databases">
        <title>Fungi with potential for degradation of polypropylene.</title>
        <authorList>
            <person name="Gostincar C."/>
        </authorList>
    </citation>
    <scope>NUCLEOTIDE SEQUENCE</scope>
    <source>
        <strain evidence="6">EXF-13308</strain>
    </source>
</reference>
<organism evidence="6 7">
    <name type="scientific">Pleurostoma richardsiae</name>
    <dbReference type="NCBI Taxonomy" id="41990"/>
    <lineage>
        <taxon>Eukaryota</taxon>
        <taxon>Fungi</taxon>
        <taxon>Dikarya</taxon>
        <taxon>Ascomycota</taxon>
        <taxon>Pezizomycotina</taxon>
        <taxon>Sordariomycetes</taxon>
        <taxon>Sordariomycetidae</taxon>
        <taxon>Calosphaeriales</taxon>
        <taxon>Pleurostomataceae</taxon>
        <taxon>Pleurostoma</taxon>
    </lineage>
</organism>
<dbReference type="AlphaFoldDB" id="A0AA38SCV1"/>
<dbReference type="Pfam" id="PF00724">
    <property type="entry name" value="Oxidored_FMN"/>
    <property type="match status" value="1"/>
</dbReference>
<evidence type="ECO:0000256" key="2">
    <source>
        <dbReference type="ARBA" id="ARBA00022630"/>
    </source>
</evidence>
<dbReference type="InterPro" id="IPR013785">
    <property type="entry name" value="Aldolase_TIM"/>
</dbReference>
<dbReference type="CDD" id="cd04733">
    <property type="entry name" value="OYE_like_2_FMN"/>
    <property type="match status" value="1"/>
</dbReference>
<dbReference type="InterPro" id="IPR001155">
    <property type="entry name" value="OxRdtase_FMN_N"/>
</dbReference>
<keyword evidence="4" id="KW-0560">Oxidoreductase</keyword>
<keyword evidence="3" id="KW-0288">FMN</keyword>
<protein>
    <submittedName>
        <fullName evidence="6">NADH oxidase</fullName>
    </submittedName>
</protein>
<dbReference type="EMBL" id="JANBVO010000002">
    <property type="protein sequence ID" value="KAJ9156102.1"/>
    <property type="molecule type" value="Genomic_DNA"/>
</dbReference>
<dbReference type="GO" id="GO:0010181">
    <property type="term" value="F:FMN binding"/>
    <property type="evidence" value="ECO:0007669"/>
    <property type="project" value="InterPro"/>
</dbReference>